<accession>A0A6C0E8L0</accession>
<evidence type="ECO:0000313" key="1">
    <source>
        <dbReference type="EMBL" id="QHT25466.1"/>
    </source>
</evidence>
<proteinExistence type="predicted"/>
<name>A0A6C0E8L0_9ZZZZ</name>
<dbReference type="EMBL" id="MN739767">
    <property type="protein sequence ID" value="QHT25466.1"/>
    <property type="molecule type" value="Genomic_DNA"/>
</dbReference>
<protein>
    <submittedName>
        <fullName evidence="1">Uncharacterized protein</fullName>
    </submittedName>
</protein>
<reference evidence="1" key="1">
    <citation type="journal article" date="2020" name="Nature">
        <title>Giant virus diversity and host interactions through global metagenomics.</title>
        <authorList>
            <person name="Schulz F."/>
            <person name="Roux S."/>
            <person name="Paez-Espino D."/>
            <person name="Jungbluth S."/>
            <person name="Walsh D.A."/>
            <person name="Denef V.J."/>
            <person name="McMahon K.D."/>
            <person name="Konstantinidis K.T."/>
            <person name="Eloe-Fadrosh E.A."/>
            <person name="Kyrpides N.C."/>
            <person name="Woyke T."/>
        </authorList>
    </citation>
    <scope>NUCLEOTIDE SEQUENCE</scope>
    <source>
        <strain evidence="1">GVMAG-M-3300023179-152</strain>
    </source>
</reference>
<dbReference type="AlphaFoldDB" id="A0A6C0E8L0"/>
<organism evidence="1">
    <name type="scientific">viral metagenome</name>
    <dbReference type="NCBI Taxonomy" id="1070528"/>
    <lineage>
        <taxon>unclassified sequences</taxon>
        <taxon>metagenomes</taxon>
        <taxon>organismal metagenomes</taxon>
    </lineage>
</organism>
<sequence length="78" mass="9280">MSYHFGKNEYNRYIGEQLGDFIIIDIEYRPDSVYMMTDGQAGKPHFMTLSNGDTFQFRHFEEVIMKYGHLKCNKCEKN</sequence>